<feature type="compositionally biased region" description="Basic and acidic residues" evidence="1">
    <location>
        <begin position="297"/>
        <end position="311"/>
    </location>
</feature>
<dbReference type="PANTHER" id="PTHR43845">
    <property type="entry name" value="BLR5969 PROTEIN"/>
    <property type="match status" value="1"/>
</dbReference>
<dbReference type="EMBL" id="JAGIXG020000136">
    <property type="protein sequence ID" value="KAI6777649.1"/>
    <property type="molecule type" value="Genomic_DNA"/>
</dbReference>
<evidence type="ECO:0000313" key="2">
    <source>
        <dbReference type="EMBL" id="KAI6777649.1"/>
    </source>
</evidence>
<comment type="caution">
    <text evidence="2">The sequence shown here is derived from an EMBL/GenBank/DDBJ whole genome shotgun (WGS) entry which is preliminary data.</text>
</comment>
<proteinExistence type="predicted"/>
<dbReference type="Gene3D" id="3.40.50.12780">
    <property type="entry name" value="N-terminal domain of ligase-like"/>
    <property type="match status" value="1"/>
</dbReference>
<keyword evidence="3" id="KW-1185">Reference proteome</keyword>
<dbReference type="SUPFAM" id="SSF56801">
    <property type="entry name" value="Acetyl-CoA synthetase-like"/>
    <property type="match status" value="1"/>
</dbReference>
<dbReference type="OrthoDB" id="2117718at2759"/>
<evidence type="ECO:0000256" key="1">
    <source>
        <dbReference type="SAM" id="MobiDB-lite"/>
    </source>
</evidence>
<feature type="region of interest" description="Disordered" evidence="1">
    <location>
        <begin position="292"/>
        <end position="323"/>
    </location>
</feature>
<protein>
    <submittedName>
        <fullName evidence="2">Uncharacterized protein</fullName>
    </submittedName>
</protein>
<dbReference type="Proteomes" id="UP001055219">
    <property type="component" value="Unassembled WGS sequence"/>
</dbReference>
<reference evidence="2" key="1">
    <citation type="journal article" date="2021" name="J Fungi (Basel)">
        <title>Genomic and Metabolomic Analyses of the Marine Fungus Emericellopsis cladophorae: Insights into Saltwater Adaptability Mechanisms and Its Biosynthetic Potential.</title>
        <authorList>
            <person name="Goncalves M.F.M."/>
            <person name="Hilario S."/>
            <person name="Van de Peer Y."/>
            <person name="Esteves A.C."/>
            <person name="Alves A."/>
        </authorList>
    </citation>
    <scope>NUCLEOTIDE SEQUENCE</scope>
    <source>
        <strain evidence="2">MUM 19.33</strain>
    </source>
</reference>
<dbReference type="InterPro" id="IPR042099">
    <property type="entry name" value="ANL_N_sf"/>
</dbReference>
<evidence type="ECO:0000313" key="3">
    <source>
        <dbReference type="Proteomes" id="UP001055219"/>
    </source>
</evidence>
<dbReference type="PANTHER" id="PTHR43845:SF1">
    <property type="entry name" value="BLR5969 PROTEIN"/>
    <property type="match status" value="1"/>
</dbReference>
<reference evidence="2" key="2">
    <citation type="submission" date="2022-07" db="EMBL/GenBank/DDBJ databases">
        <authorList>
            <person name="Goncalves M.F.M."/>
            <person name="Hilario S."/>
            <person name="Van De Peer Y."/>
            <person name="Esteves A.C."/>
            <person name="Alves A."/>
        </authorList>
    </citation>
    <scope>NUCLEOTIDE SEQUENCE</scope>
    <source>
        <strain evidence="2">MUM 19.33</strain>
    </source>
</reference>
<dbReference type="AlphaFoldDB" id="A0A9Q0BB39"/>
<sequence>MVTTQLQQVHLVKQAPGYQLVDPSTSNLLPGIDGIATAADLYRQEHEALEDNLLAACAAHLWHKGSYRAVCPRPILIRKHHQRQLEALHEALTAAIIDIVQRWWTDEEARLPERMPLEPEEEEHLKWMDAQVANGTLQEFTACLGSWRPDFLVEEYRDSDRRGRVLSENFSITEINARFSFNGFMHEAYGQRALDDVLAGIGAGAEGLVSATNADKILDGLFSLFRPDRPLHLLKDQENGIDIHMFIDAVERRFGIKPRIIDPAQLRLLPNGNDDGGQGGFRLCCLVSPTPTVSGGGDDRDRDQGMGRDTNEVPPHTTTPALITTPDGELVEEIFQVGLELHQRELAALAPEMLRQISLRCFNDMRTIFLVHDKRMLGIVKQELPRLVARGVLTRTQAATLRRGVVDTALPGSSELQRILDASRADPSVRDGYLMKPIRGGKGAGIVFGDDMTADDWIALLERLSRSASIEAGVSSVVQRRIEPRLYDVVLKASGERHSYPLVGTYHVVNGRLLGLGTWRASGGRIVAKEEDKSYPGYSLSEILADADAHPFYAAEAEYPPDPRTLRDIQTQVIEKSDVAAGADSGHLQARPLLWKTNLYTAIQRLIADTSPSNTFRRGVYSSVTGGGSGPNPLFFATDVHENRRHRAQFGAFIRRMGLLSDADWVVTLHMGGGLYRSLDLTLELLENAGASVLAAGSYMKPAEVVRLLGQYHANVISGESSQVVQLTHYISTLSVQDRALITIDKIIYTSEGLTPSQRAYLHSVLGPVQIFSILGSAEAGPYAVSCLHLLDSVAAADQQSFVFDTRHTIIEILPLLPQDDCQDTDGSIKPVPLEHGHIGMIAQTSLSRLRNPLVRYITGDVGSLHRLPATARNRVCAGDWDHLCVLRLQGRDRRFSFAWDGDYFEFQGLERILNDEVQGVLQWQVILEKREASQEVVLEIRLLRSESSSASADGIVSRSDCGLEGRIRDFLLVSALNEDRFR</sequence>
<dbReference type="RefSeq" id="XP_051358505.1">
    <property type="nucleotide sequence ID" value="XM_051510612.1"/>
</dbReference>
<dbReference type="GeneID" id="75830311"/>
<accession>A0A9Q0BB39</accession>
<dbReference type="SUPFAM" id="SSF56059">
    <property type="entry name" value="Glutathione synthetase ATP-binding domain-like"/>
    <property type="match status" value="1"/>
</dbReference>
<name>A0A9Q0BB39_9HYPO</name>
<feature type="non-terminal residue" evidence="2">
    <location>
        <position position="1"/>
    </location>
</feature>
<gene>
    <name evidence="2" type="ORF">J7T54_003818</name>
</gene>
<organism evidence="2 3">
    <name type="scientific">Emericellopsis cladophorae</name>
    <dbReference type="NCBI Taxonomy" id="2686198"/>
    <lineage>
        <taxon>Eukaryota</taxon>
        <taxon>Fungi</taxon>
        <taxon>Dikarya</taxon>
        <taxon>Ascomycota</taxon>
        <taxon>Pezizomycotina</taxon>
        <taxon>Sordariomycetes</taxon>
        <taxon>Hypocreomycetidae</taxon>
        <taxon>Hypocreales</taxon>
        <taxon>Bionectriaceae</taxon>
        <taxon>Emericellopsis</taxon>
    </lineage>
</organism>